<keyword evidence="1" id="KW-0677">Repeat</keyword>
<name>A0A2W2EVN7_9ACTN</name>
<dbReference type="InterPro" id="IPR044217">
    <property type="entry name" value="CLPT1/2"/>
</dbReference>
<dbReference type="AlphaFoldDB" id="A0A2W2EVN7"/>
<feature type="domain" description="Clp R" evidence="2">
    <location>
        <begin position="2"/>
        <end position="144"/>
    </location>
</feature>
<protein>
    <recommendedName>
        <fullName evidence="2">Clp R domain-containing protein</fullName>
    </recommendedName>
</protein>
<dbReference type="Gene3D" id="1.10.1780.10">
    <property type="entry name" value="Clp, N-terminal domain"/>
    <property type="match status" value="1"/>
</dbReference>
<dbReference type="InterPro" id="IPR004176">
    <property type="entry name" value="Clp_R_N"/>
</dbReference>
<evidence type="ECO:0000259" key="2">
    <source>
        <dbReference type="PROSITE" id="PS51903"/>
    </source>
</evidence>
<dbReference type="PROSITE" id="PS51903">
    <property type="entry name" value="CLP_R"/>
    <property type="match status" value="1"/>
</dbReference>
<keyword evidence="4" id="KW-1185">Reference proteome</keyword>
<dbReference type="SUPFAM" id="SSF81923">
    <property type="entry name" value="Double Clp-N motif"/>
    <property type="match status" value="1"/>
</dbReference>
<sequence length="148" mass="16010">MFEKLTNRARRVVVLSQDEARMLNHGSIGAEHVLLGLIREGEGVAAKVLKSLNLSLEDVRRQVEESLGRGQAPTSGHLPFASSATEVLQTANQESLRRGLDYIGTEHLLLGLIGGRETAAAQVLVKLGSDLDQVGRATDELVQQYAAR</sequence>
<dbReference type="PANTHER" id="PTHR47016:SF5">
    <property type="entry name" value="CLP DOMAIN SUPERFAMILY PROTEIN"/>
    <property type="match status" value="1"/>
</dbReference>
<dbReference type="PANTHER" id="PTHR47016">
    <property type="entry name" value="ATP-DEPENDENT CLP PROTEASE ATP-BINDING SUBUNIT CLPT1, CHLOROPLASTIC"/>
    <property type="match status" value="1"/>
</dbReference>
<dbReference type="InterPro" id="IPR036628">
    <property type="entry name" value="Clp_N_dom_sf"/>
</dbReference>
<reference evidence="3 4" key="1">
    <citation type="submission" date="2018-01" db="EMBL/GenBank/DDBJ databases">
        <title>Draft genome sequence of Nonomuraea sp. KC333.</title>
        <authorList>
            <person name="Sahin N."/>
            <person name="Saygin H."/>
            <person name="Ay H."/>
        </authorList>
    </citation>
    <scope>NUCLEOTIDE SEQUENCE [LARGE SCALE GENOMIC DNA]</scope>
    <source>
        <strain evidence="3 4">KC333</strain>
    </source>
</reference>
<accession>A0A2W2EVN7</accession>
<evidence type="ECO:0000313" key="4">
    <source>
        <dbReference type="Proteomes" id="UP000249304"/>
    </source>
</evidence>
<dbReference type="OrthoDB" id="3628183at2"/>
<gene>
    <name evidence="3" type="ORF">C1J01_29970</name>
</gene>
<organism evidence="3 4">
    <name type="scientific">Nonomuraea aridisoli</name>
    <dbReference type="NCBI Taxonomy" id="2070368"/>
    <lineage>
        <taxon>Bacteria</taxon>
        <taxon>Bacillati</taxon>
        <taxon>Actinomycetota</taxon>
        <taxon>Actinomycetes</taxon>
        <taxon>Streptosporangiales</taxon>
        <taxon>Streptosporangiaceae</taxon>
        <taxon>Nonomuraea</taxon>
    </lineage>
</organism>
<evidence type="ECO:0000256" key="1">
    <source>
        <dbReference type="PROSITE-ProRule" id="PRU01251"/>
    </source>
</evidence>
<evidence type="ECO:0000313" key="3">
    <source>
        <dbReference type="EMBL" id="PZG13437.1"/>
    </source>
</evidence>
<proteinExistence type="predicted"/>
<comment type="caution">
    <text evidence="3">The sequence shown here is derived from an EMBL/GenBank/DDBJ whole genome shotgun (WGS) entry which is preliminary data.</text>
</comment>
<dbReference type="Proteomes" id="UP000249304">
    <property type="component" value="Unassembled WGS sequence"/>
</dbReference>
<dbReference type="RefSeq" id="WP_111182339.1">
    <property type="nucleotide sequence ID" value="NZ_POUD01000156.1"/>
</dbReference>
<dbReference type="EMBL" id="POUD01000156">
    <property type="protein sequence ID" value="PZG13437.1"/>
    <property type="molecule type" value="Genomic_DNA"/>
</dbReference>
<dbReference type="Pfam" id="PF02861">
    <property type="entry name" value="Clp_N"/>
    <property type="match status" value="1"/>
</dbReference>